<sequence>MDTAYVRYIVEYGWALEQTSTPFHMENFRFNPSENMQEPVRVPGEWNEPWHGDDLMFYFGWPIQSGNGTESDIEMSHQMMGVLGSFARGEPAVPTGVVLPETQPGMNAMIIDGPNDNNWSQEPDLKQKVYYGSAIASGNRIFIAGGFDESNTSFYQRIHLEENDEIASVEEIGILDQYYGAPPLFATSEDICVSN</sequence>
<accession>E4X1J1</accession>
<evidence type="ECO:0000313" key="2">
    <source>
        <dbReference type="EMBL" id="CBY23672.1"/>
    </source>
</evidence>
<dbReference type="InParanoid" id="E4X1J1"/>
<feature type="domain" description="Carboxylesterase type B" evidence="1">
    <location>
        <begin position="17"/>
        <end position="90"/>
    </location>
</feature>
<dbReference type="Proteomes" id="UP000001307">
    <property type="component" value="Unassembled WGS sequence"/>
</dbReference>
<name>E4X1J1_OIKDI</name>
<protein>
    <recommendedName>
        <fullName evidence="1">Carboxylesterase type B domain-containing protein</fullName>
    </recommendedName>
</protein>
<evidence type="ECO:0000313" key="3">
    <source>
        <dbReference type="Proteomes" id="UP000001307"/>
    </source>
</evidence>
<dbReference type="Pfam" id="PF00135">
    <property type="entry name" value="COesterase"/>
    <property type="match status" value="1"/>
</dbReference>
<dbReference type="SUPFAM" id="SSF117281">
    <property type="entry name" value="Kelch motif"/>
    <property type="match status" value="1"/>
</dbReference>
<gene>
    <name evidence="2" type="ORF">GSOID_T00016129001</name>
</gene>
<dbReference type="Gene3D" id="3.40.50.1820">
    <property type="entry name" value="alpha/beta hydrolase"/>
    <property type="match status" value="1"/>
</dbReference>
<reference evidence="2" key="1">
    <citation type="journal article" date="2010" name="Science">
        <title>Plasticity of animal genome architecture unmasked by rapid evolution of a pelagic tunicate.</title>
        <authorList>
            <person name="Denoeud F."/>
            <person name="Henriet S."/>
            <person name="Mungpakdee S."/>
            <person name="Aury J.M."/>
            <person name="Da Silva C."/>
            <person name="Brinkmann H."/>
            <person name="Mikhaleva J."/>
            <person name="Olsen L.C."/>
            <person name="Jubin C."/>
            <person name="Canestro C."/>
            <person name="Bouquet J.M."/>
            <person name="Danks G."/>
            <person name="Poulain J."/>
            <person name="Campsteijn C."/>
            <person name="Adamski M."/>
            <person name="Cross I."/>
            <person name="Yadetie F."/>
            <person name="Muffato M."/>
            <person name="Louis A."/>
            <person name="Butcher S."/>
            <person name="Tsagkogeorga G."/>
            <person name="Konrad A."/>
            <person name="Singh S."/>
            <person name="Jensen M.F."/>
            <person name="Cong E.H."/>
            <person name="Eikeseth-Otteraa H."/>
            <person name="Noel B."/>
            <person name="Anthouard V."/>
            <person name="Porcel B.M."/>
            <person name="Kachouri-Lafond R."/>
            <person name="Nishino A."/>
            <person name="Ugolini M."/>
            <person name="Chourrout P."/>
            <person name="Nishida H."/>
            <person name="Aasland R."/>
            <person name="Huzurbazar S."/>
            <person name="Westhof E."/>
            <person name="Delsuc F."/>
            <person name="Lehrach H."/>
            <person name="Reinhardt R."/>
            <person name="Weissenbach J."/>
            <person name="Roy S.W."/>
            <person name="Artiguenave F."/>
            <person name="Postlethwait J.H."/>
            <person name="Manak J.R."/>
            <person name="Thompson E.M."/>
            <person name="Jaillon O."/>
            <person name="Du Pasquier L."/>
            <person name="Boudinot P."/>
            <person name="Liberles D.A."/>
            <person name="Volff J.N."/>
            <person name="Philippe H."/>
            <person name="Lenhard B."/>
            <person name="Roest Crollius H."/>
            <person name="Wincker P."/>
            <person name="Chourrout D."/>
        </authorList>
    </citation>
    <scope>NUCLEOTIDE SEQUENCE [LARGE SCALE GENOMIC DNA]</scope>
</reference>
<dbReference type="AlphaFoldDB" id="E4X1J1"/>
<dbReference type="InterPro" id="IPR002018">
    <property type="entry name" value="CarbesteraseB"/>
</dbReference>
<dbReference type="InterPro" id="IPR029058">
    <property type="entry name" value="AB_hydrolase_fold"/>
</dbReference>
<dbReference type="SUPFAM" id="SSF53474">
    <property type="entry name" value="alpha/beta-Hydrolases"/>
    <property type="match status" value="1"/>
</dbReference>
<organism evidence="2">
    <name type="scientific">Oikopleura dioica</name>
    <name type="common">Tunicate</name>
    <dbReference type="NCBI Taxonomy" id="34765"/>
    <lineage>
        <taxon>Eukaryota</taxon>
        <taxon>Metazoa</taxon>
        <taxon>Chordata</taxon>
        <taxon>Tunicata</taxon>
        <taxon>Appendicularia</taxon>
        <taxon>Copelata</taxon>
        <taxon>Oikopleuridae</taxon>
        <taxon>Oikopleura</taxon>
    </lineage>
</organism>
<proteinExistence type="predicted"/>
<keyword evidence="3" id="KW-1185">Reference proteome</keyword>
<evidence type="ECO:0000259" key="1">
    <source>
        <dbReference type="Pfam" id="PF00135"/>
    </source>
</evidence>
<dbReference type="InterPro" id="IPR015915">
    <property type="entry name" value="Kelch-typ_b-propeller"/>
</dbReference>
<dbReference type="EMBL" id="FN653021">
    <property type="protein sequence ID" value="CBY23672.1"/>
    <property type="molecule type" value="Genomic_DNA"/>
</dbReference>